<evidence type="ECO:0000313" key="4">
    <source>
        <dbReference type="Proteomes" id="UP000033551"/>
    </source>
</evidence>
<comment type="caution">
    <text evidence="3">The sequence shown here is derived from an EMBL/GenBank/DDBJ whole genome shotgun (WGS) entry which is preliminary data.</text>
</comment>
<dbReference type="PATRIC" id="fig|68223.7.peg.5402"/>
<protein>
    <recommendedName>
        <fullName evidence="2">Carrier domain-containing protein</fullName>
    </recommendedName>
</protein>
<dbReference type="PROSITE" id="PS50075">
    <property type="entry name" value="CARRIER"/>
    <property type="match status" value="1"/>
</dbReference>
<dbReference type="InterPro" id="IPR009081">
    <property type="entry name" value="PP-bd_ACP"/>
</dbReference>
<sequence length="124" mass="12778">LTAVELRNRLGAATGLKLPTTMVFDHPTPSALTDGLLHALLPAGAADRATEEGGPDEDRIRRALATVPLARLREAGLMDALLALTGGPADTAPDPDHADPDTGSAIADMDLDHLIELALGDSEA</sequence>
<dbReference type="Pfam" id="PF00550">
    <property type="entry name" value="PP-binding"/>
    <property type="match status" value="1"/>
</dbReference>
<feature type="domain" description="Carrier" evidence="2">
    <location>
        <begin position="1"/>
        <end position="40"/>
    </location>
</feature>
<evidence type="ECO:0000256" key="1">
    <source>
        <dbReference type="SAM" id="MobiDB-lite"/>
    </source>
</evidence>
<dbReference type="InterPro" id="IPR036736">
    <property type="entry name" value="ACP-like_sf"/>
</dbReference>
<dbReference type="SUPFAM" id="SSF47336">
    <property type="entry name" value="ACP-like"/>
    <property type="match status" value="1"/>
</dbReference>
<reference evidence="3 4" key="1">
    <citation type="submission" date="2015-02" db="EMBL/GenBank/DDBJ databases">
        <authorList>
            <person name="Ju K.-S."/>
            <person name="Doroghazi J.R."/>
            <person name="Metcalf W."/>
        </authorList>
    </citation>
    <scope>NUCLEOTIDE SEQUENCE [LARGE SCALE GENOMIC DNA]</scope>
    <source>
        <strain evidence="3 4">NRRL ISP-5550</strain>
    </source>
</reference>
<dbReference type="EMBL" id="JZWV01001496">
    <property type="protein sequence ID" value="KJY20574.1"/>
    <property type="molecule type" value="Genomic_DNA"/>
</dbReference>
<feature type="non-terminal residue" evidence="3">
    <location>
        <position position="1"/>
    </location>
</feature>
<feature type="region of interest" description="Disordered" evidence="1">
    <location>
        <begin position="86"/>
        <end position="105"/>
    </location>
</feature>
<accession>A0A0F4IFX7</accession>
<dbReference type="AlphaFoldDB" id="A0A0F4IFX7"/>
<evidence type="ECO:0000313" key="3">
    <source>
        <dbReference type="EMBL" id="KJY20574.1"/>
    </source>
</evidence>
<dbReference type="Gene3D" id="1.10.1200.10">
    <property type="entry name" value="ACP-like"/>
    <property type="match status" value="1"/>
</dbReference>
<organism evidence="3 4">
    <name type="scientific">Streptomyces katrae</name>
    <dbReference type="NCBI Taxonomy" id="68223"/>
    <lineage>
        <taxon>Bacteria</taxon>
        <taxon>Bacillati</taxon>
        <taxon>Actinomycetota</taxon>
        <taxon>Actinomycetes</taxon>
        <taxon>Kitasatosporales</taxon>
        <taxon>Streptomycetaceae</taxon>
        <taxon>Streptomyces</taxon>
    </lineage>
</organism>
<dbReference type="RefSeq" id="WP_045952360.1">
    <property type="nucleotide sequence ID" value="NZ_JZWV01001496.1"/>
</dbReference>
<proteinExistence type="predicted"/>
<name>A0A0F4IFX7_9ACTN</name>
<gene>
    <name evidence="3" type="ORF">VR44_38640</name>
</gene>
<dbReference type="Proteomes" id="UP000033551">
    <property type="component" value="Unassembled WGS sequence"/>
</dbReference>
<evidence type="ECO:0000259" key="2">
    <source>
        <dbReference type="PROSITE" id="PS50075"/>
    </source>
</evidence>
<keyword evidence="4" id="KW-1185">Reference proteome</keyword>